<feature type="domain" description="Rhodanese" evidence="2">
    <location>
        <begin position="106"/>
        <end position="194"/>
    </location>
</feature>
<dbReference type="SUPFAM" id="SSF64307">
    <property type="entry name" value="SirA-like"/>
    <property type="match status" value="1"/>
</dbReference>
<comment type="similarity">
    <text evidence="1">Belongs to the sulfur carrier protein TusA family.</text>
</comment>
<dbReference type="Proteomes" id="UP000214666">
    <property type="component" value="Chromosome"/>
</dbReference>
<sequence length="195" mass="21202">MSSNNIQADYILDCKGLACPMPIVKTKKVMKELKAGQVMEVQATDKGSLADFQSWAQSTGHHFIGTFQNGNVMHHFLRKGEPAEAKAEPLLPSTISHEELQTKLAEKGNLLLLDVREPAEFALKHIPGSKSIPLGELENRLGELKLNEEIAVICHAGTRSEMACQLLVKSGATNVKSVLLGISEWTGETKGSESI</sequence>
<dbReference type="OrthoDB" id="9800872at2"/>
<evidence type="ECO:0000256" key="1">
    <source>
        <dbReference type="ARBA" id="ARBA00008984"/>
    </source>
</evidence>
<dbReference type="InterPro" id="IPR001763">
    <property type="entry name" value="Rhodanese-like_dom"/>
</dbReference>
<dbReference type="RefSeq" id="WP_094157004.1">
    <property type="nucleotide sequence ID" value="NZ_CP020028.1"/>
</dbReference>
<dbReference type="KEGG" id="pkb:B4V02_13225"/>
<dbReference type="InterPro" id="IPR001455">
    <property type="entry name" value="TusA-like"/>
</dbReference>
<keyword evidence="4" id="KW-1185">Reference proteome</keyword>
<dbReference type="SUPFAM" id="SSF52821">
    <property type="entry name" value="Rhodanese/Cell cycle control phosphatase"/>
    <property type="match status" value="1"/>
</dbReference>
<dbReference type="STRING" id="172713.GCA_001705305_04811"/>
<dbReference type="SMART" id="SM00450">
    <property type="entry name" value="RHOD"/>
    <property type="match status" value="1"/>
</dbReference>
<dbReference type="Pfam" id="PF01206">
    <property type="entry name" value="TusA"/>
    <property type="match status" value="1"/>
</dbReference>
<dbReference type="InterPro" id="IPR036868">
    <property type="entry name" value="TusA-like_sf"/>
</dbReference>
<gene>
    <name evidence="3" type="ORF">B4V02_13225</name>
</gene>
<name>A0A222WTL0_9BACL</name>
<dbReference type="Gene3D" id="3.30.110.40">
    <property type="entry name" value="TusA-like domain"/>
    <property type="match status" value="1"/>
</dbReference>
<dbReference type="InterPro" id="IPR036873">
    <property type="entry name" value="Rhodanese-like_dom_sf"/>
</dbReference>
<proteinExistence type="inferred from homology"/>
<dbReference type="AlphaFoldDB" id="A0A222WTL0"/>
<evidence type="ECO:0000259" key="2">
    <source>
        <dbReference type="PROSITE" id="PS50206"/>
    </source>
</evidence>
<dbReference type="PROSITE" id="PS01148">
    <property type="entry name" value="UPF0033"/>
    <property type="match status" value="1"/>
</dbReference>
<dbReference type="Pfam" id="PF00581">
    <property type="entry name" value="Rhodanese"/>
    <property type="match status" value="1"/>
</dbReference>
<dbReference type="CDD" id="cd00158">
    <property type="entry name" value="RHOD"/>
    <property type="match status" value="1"/>
</dbReference>
<dbReference type="PROSITE" id="PS50206">
    <property type="entry name" value="RHODANESE_3"/>
    <property type="match status" value="1"/>
</dbReference>
<organism evidence="3 4">
    <name type="scientific">Paenibacillus kribbensis</name>
    <dbReference type="NCBI Taxonomy" id="172713"/>
    <lineage>
        <taxon>Bacteria</taxon>
        <taxon>Bacillati</taxon>
        <taxon>Bacillota</taxon>
        <taxon>Bacilli</taxon>
        <taxon>Bacillales</taxon>
        <taxon>Paenibacillaceae</taxon>
        <taxon>Paenibacillus</taxon>
    </lineage>
</organism>
<dbReference type="EMBL" id="CP020028">
    <property type="protein sequence ID" value="ASR49950.1"/>
    <property type="molecule type" value="Genomic_DNA"/>
</dbReference>
<dbReference type="Gene3D" id="3.40.250.10">
    <property type="entry name" value="Rhodanese-like domain"/>
    <property type="match status" value="1"/>
</dbReference>
<evidence type="ECO:0000313" key="4">
    <source>
        <dbReference type="Proteomes" id="UP000214666"/>
    </source>
</evidence>
<accession>A0A222WTL0</accession>
<dbReference type="CDD" id="cd00291">
    <property type="entry name" value="SirA_YedF_YeeD"/>
    <property type="match status" value="1"/>
</dbReference>
<protein>
    <recommendedName>
        <fullName evidence="2">Rhodanese domain-containing protein</fullName>
    </recommendedName>
</protein>
<reference evidence="3 4" key="1">
    <citation type="submission" date="2017-03" db="EMBL/GenBank/DDBJ databases">
        <title>Complete genome sequence of Paenibacillus Kribbensis producing bioflocculants.</title>
        <authorList>
            <person name="Lee H.-G."/>
            <person name="Oh H.-M."/>
        </authorList>
    </citation>
    <scope>NUCLEOTIDE SEQUENCE [LARGE SCALE GENOMIC DNA]</scope>
    <source>
        <strain evidence="3 4">AM49</strain>
    </source>
</reference>
<dbReference type="PANTHER" id="PTHR33279">
    <property type="entry name" value="SULFUR CARRIER PROTEIN YEDF-RELATED"/>
    <property type="match status" value="1"/>
</dbReference>
<dbReference type="PANTHER" id="PTHR33279:SF6">
    <property type="entry name" value="SULFUR CARRIER PROTEIN YEDF-RELATED"/>
    <property type="match status" value="1"/>
</dbReference>
<evidence type="ECO:0000313" key="3">
    <source>
        <dbReference type="EMBL" id="ASR49950.1"/>
    </source>
</evidence>